<reference evidence="5" key="1">
    <citation type="journal article" date="2018" name="Nat. Microbiol.">
        <title>Leveraging single-cell genomics to expand the fungal tree of life.</title>
        <authorList>
            <person name="Ahrendt S.R."/>
            <person name="Quandt C.A."/>
            <person name="Ciobanu D."/>
            <person name="Clum A."/>
            <person name="Salamov A."/>
            <person name="Andreopoulos B."/>
            <person name="Cheng J.F."/>
            <person name="Woyke T."/>
            <person name="Pelin A."/>
            <person name="Henrissat B."/>
            <person name="Reynolds N.K."/>
            <person name="Benny G.L."/>
            <person name="Smith M.E."/>
            <person name="James T.Y."/>
            <person name="Grigoriev I.V."/>
        </authorList>
    </citation>
    <scope>NUCLEOTIDE SEQUENCE [LARGE SCALE GENOMIC DNA]</scope>
</reference>
<dbReference type="Proteomes" id="UP000269721">
    <property type="component" value="Unassembled WGS sequence"/>
</dbReference>
<dbReference type="GO" id="GO:0005634">
    <property type="term" value="C:nucleus"/>
    <property type="evidence" value="ECO:0007669"/>
    <property type="project" value="TreeGrafter"/>
</dbReference>
<dbReference type="EMBL" id="ML000372">
    <property type="protein sequence ID" value="RKO84204.1"/>
    <property type="molecule type" value="Genomic_DNA"/>
</dbReference>
<keyword evidence="1 4" id="KW-0489">Methyltransferase</keyword>
<dbReference type="GO" id="GO:0106335">
    <property type="term" value="F:tRNA (5-carboxymethyluridine(34)-5-O)-methyltransferase activity"/>
    <property type="evidence" value="ECO:0007669"/>
    <property type="project" value="TreeGrafter"/>
</dbReference>
<dbReference type="Gene3D" id="3.40.50.150">
    <property type="entry name" value="Vaccinia Virus protein VP39"/>
    <property type="match status" value="1"/>
</dbReference>
<dbReference type="InterPro" id="IPR013216">
    <property type="entry name" value="Methyltransf_11"/>
</dbReference>
<evidence type="ECO:0000256" key="1">
    <source>
        <dbReference type="ARBA" id="ARBA00022603"/>
    </source>
</evidence>
<dbReference type="InterPro" id="IPR051422">
    <property type="entry name" value="AlkB_tRNA_MeTrf/Diox"/>
</dbReference>
<dbReference type="GO" id="GO:0030488">
    <property type="term" value="P:tRNA methylation"/>
    <property type="evidence" value="ECO:0007669"/>
    <property type="project" value="TreeGrafter"/>
</dbReference>
<dbReference type="PANTHER" id="PTHR13069">
    <property type="entry name" value="ALKYLATED DNA REPAIR PROTEIN ALKB HOMOLOG 8"/>
    <property type="match status" value="1"/>
</dbReference>
<proteinExistence type="predicted"/>
<keyword evidence="2 4" id="KW-0808">Transferase</keyword>
<protein>
    <submittedName>
        <fullName evidence="4">S-adenosyl-L-methionine-dependent methyltransferase</fullName>
    </submittedName>
</protein>
<dbReference type="PANTHER" id="PTHR13069:SF21">
    <property type="entry name" value="ALKYLATED DNA REPAIR PROTEIN ALKB HOMOLOG 8"/>
    <property type="match status" value="1"/>
</dbReference>
<dbReference type="SUPFAM" id="SSF53335">
    <property type="entry name" value="S-adenosyl-L-methionine-dependent methyltransferases"/>
    <property type="match status" value="1"/>
</dbReference>
<dbReference type="CDD" id="cd02440">
    <property type="entry name" value="AdoMet_MTases"/>
    <property type="match status" value="1"/>
</dbReference>
<dbReference type="GO" id="GO:0005737">
    <property type="term" value="C:cytoplasm"/>
    <property type="evidence" value="ECO:0007669"/>
    <property type="project" value="TreeGrafter"/>
</dbReference>
<feature type="domain" description="Methyltransferase type 11" evidence="3">
    <location>
        <begin position="56"/>
        <end position="145"/>
    </location>
</feature>
<dbReference type="GO" id="GO:0008757">
    <property type="term" value="F:S-adenosylmethionine-dependent methyltransferase activity"/>
    <property type="evidence" value="ECO:0007669"/>
    <property type="project" value="InterPro"/>
</dbReference>
<gene>
    <name evidence="4" type="ORF">BDK51DRAFT_23176</name>
</gene>
<keyword evidence="5" id="KW-1185">Reference proteome</keyword>
<name>A0A4P9VWX4_9FUNG</name>
<evidence type="ECO:0000259" key="3">
    <source>
        <dbReference type="Pfam" id="PF08241"/>
    </source>
</evidence>
<dbReference type="InterPro" id="IPR029063">
    <property type="entry name" value="SAM-dependent_MTases_sf"/>
</dbReference>
<dbReference type="Pfam" id="PF08241">
    <property type="entry name" value="Methyltransf_11"/>
    <property type="match status" value="1"/>
</dbReference>
<evidence type="ECO:0000313" key="4">
    <source>
        <dbReference type="EMBL" id="RKO84204.1"/>
    </source>
</evidence>
<evidence type="ECO:0000313" key="5">
    <source>
        <dbReference type="Proteomes" id="UP000269721"/>
    </source>
</evidence>
<organism evidence="4 5">
    <name type="scientific">Blyttiomyces helicus</name>
    <dbReference type="NCBI Taxonomy" id="388810"/>
    <lineage>
        <taxon>Eukaryota</taxon>
        <taxon>Fungi</taxon>
        <taxon>Fungi incertae sedis</taxon>
        <taxon>Chytridiomycota</taxon>
        <taxon>Chytridiomycota incertae sedis</taxon>
        <taxon>Chytridiomycetes</taxon>
        <taxon>Chytridiomycetes incertae sedis</taxon>
        <taxon>Blyttiomyces</taxon>
    </lineage>
</organism>
<dbReference type="GO" id="GO:0002098">
    <property type="term" value="P:tRNA wobble uridine modification"/>
    <property type="evidence" value="ECO:0007669"/>
    <property type="project" value="TreeGrafter"/>
</dbReference>
<dbReference type="AlphaFoldDB" id="A0A4P9VWX4"/>
<dbReference type="OrthoDB" id="271595at2759"/>
<sequence>MATPRPDTSTPEGLERSHVADVYNLIADHFSDTRYKPWPVVDDFLRELPPGSVGADVGCGNGKYLQVNPALHMMGSDRSSKLIDICRDRGFEALVCDNLALPYRDSSFDFAISIAVIHHFSTPCRRKNAIQELIRILRPGGRVLIFVWALEQKRKYPSASGEPTPDAQKPTETAVYVRPDGEADVVYQRYYHMFVKGELDALVGQVPGAAIVQTGYDRDNWYVVAEKRE</sequence>
<dbReference type="GO" id="GO:0000049">
    <property type="term" value="F:tRNA binding"/>
    <property type="evidence" value="ECO:0007669"/>
    <property type="project" value="TreeGrafter"/>
</dbReference>
<evidence type="ECO:0000256" key="2">
    <source>
        <dbReference type="ARBA" id="ARBA00022679"/>
    </source>
</evidence>
<accession>A0A4P9VWX4</accession>